<feature type="transmembrane region" description="Helical" evidence="5">
    <location>
        <begin position="234"/>
        <end position="254"/>
    </location>
</feature>
<evidence type="ECO:0000256" key="5">
    <source>
        <dbReference type="SAM" id="Phobius"/>
    </source>
</evidence>
<dbReference type="InterPro" id="IPR052952">
    <property type="entry name" value="MFS-Transporter"/>
</dbReference>
<evidence type="ECO:0000256" key="3">
    <source>
        <dbReference type="ARBA" id="ARBA00022989"/>
    </source>
</evidence>
<dbReference type="EMBL" id="QLYX01000016">
    <property type="protein sequence ID" value="RAY11819.1"/>
    <property type="molecule type" value="Genomic_DNA"/>
</dbReference>
<evidence type="ECO:0000313" key="7">
    <source>
        <dbReference type="EMBL" id="RAY11819.1"/>
    </source>
</evidence>
<evidence type="ECO:0000259" key="6">
    <source>
        <dbReference type="PROSITE" id="PS50850"/>
    </source>
</evidence>
<evidence type="ECO:0000313" key="8">
    <source>
        <dbReference type="Proteomes" id="UP000251891"/>
    </source>
</evidence>
<comment type="subcellular location">
    <subcellularLocation>
        <location evidence="1">Cell membrane</location>
        <topology evidence="1">Multi-pass membrane protein</topology>
    </subcellularLocation>
</comment>
<feature type="domain" description="Major facilitator superfamily (MFS) profile" evidence="6">
    <location>
        <begin position="1"/>
        <end position="377"/>
    </location>
</feature>
<feature type="transmembrane region" description="Helical" evidence="5">
    <location>
        <begin position="154"/>
        <end position="174"/>
    </location>
</feature>
<keyword evidence="8" id="KW-1185">Reference proteome</keyword>
<dbReference type="PANTHER" id="PTHR23527">
    <property type="entry name" value="BLL3282 PROTEIN"/>
    <property type="match status" value="1"/>
</dbReference>
<keyword evidence="2 5" id="KW-0812">Transmembrane</keyword>
<dbReference type="OrthoDB" id="8628659at2"/>
<dbReference type="Pfam" id="PF07690">
    <property type="entry name" value="MFS_1"/>
    <property type="match status" value="1"/>
</dbReference>
<feature type="transmembrane region" description="Helical" evidence="5">
    <location>
        <begin position="195"/>
        <end position="222"/>
    </location>
</feature>
<feature type="transmembrane region" description="Helical" evidence="5">
    <location>
        <begin position="65"/>
        <end position="84"/>
    </location>
</feature>
<accession>A0A365GYB2</accession>
<dbReference type="Proteomes" id="UP000251891">
    <property type="component" value="Unassembled WGS sequence"/>
</dbReference>
<evidence type="ECO:0000256" key="1">
    <source>
        <dbReference type="ARBA" id="ARBA00004651"/>
    </source>
</evidence>
<dbReference type="GO" id="GO:0005886">
    <property type="term" value="C:plasma membrane"/>
    <property type="evidence" value="ECO:0007669"/>
    <property type="project" value="UniProtKB-SubCell"/>
</dbReference>
<name>A0A365GYB2_9ACTN</name>
<sequence length="377" mass="37625">MLGLGLGAMISGCAFQFGMPYLIPALRAEGLSLGEASLLVTCPMAGLLFTLIGWGVLADRRGERFVLGLGLGLAALFLAAAAAVDGTLPKGACLVLAGAAGASVHAASGRLILGWFAPTERGLAMAIRQSAQPLGVAVGAAALPPLGAGGTGRALLALAGCCAVMGLLAGLFVHDPPPGPARAGERTSSPYRTPVLWRLHTSAAFLVVPQFAVATFALVYLVDARDWDPAPAGRLLAAVAVAGALARLGAGLWSDRVGSRLRPYRTLAVLIGAIMAALALGAATGSPAAVAALLVAGVLTVSPNGLGTTAVAEYAGLSWAGRALGIQNTFQNVLSTATPPLLGGLIGATDYATAFAVAVAFPLLAVALIPMHAEHAP</sequence>
<feature type="transmembrane region" description="Helical" evidence="5">
    <location>
        <begin position="351"/>
        <end position="371"/>
    </location>
</feature>
<feature type="transmembrane region" description="Helical" evidence="5">
    <location>
        <begin position="266"/>
        <end position="299"/>
    </location>
</feature>
<protein>
    <submittedName>
        <fullName evidence="7">MFS transporter</fullName>
    </submittedName>
</protein>
<dbReference type="InterPro" id="IPR036259">
    <property type="entry name" value="MFS_trans_sf"/>
</dbReference>
<evidence type="ECO:0000256" key="4">
    <source>
        <dbReference type="ARBA" id="ARBA00023136"/>
    </source>
</evidence>
<dbReference type="AlphaFoldDB" id="A0A365GYB2"/>
<keyword evidence="3 5" id="KW-1133">Transmembrane helix</keyword>
<feature type="transmembrane region" description="Helical" evidence="5">
    <location>
        <begin position="38"/>
        <end position="58"/>
    </location>
</feature>
<proteinExistence type="predicted"/>
<feature type="transmembrane region" description="Helical" evidence="5">
    <location>
        <begin position="96"/>
        <end position="118"/>
    </location>
</feature>
<evidence type="ECO:0000256" key="2">
    <source>
        <dbReference type="ARBA" id="ARBA00022692"/>
    </source>
</evidence>
<dbReference type="GO" id="GO:0022857">
    <property type="term" value="F:transmembrane transporter activity"/>
    <property type="evidence" value="ECO:0007669"/>
    <property type="project" value="InterPro"/>
</dbReference>
<dbReference type="PROSITE" id="PS50850">
    <property type="entry name" value="MFS"/>
    <property type="match status" value="1"/>
</dbReference>
<organism evidence="7 8">
    <name type="scientific">Actinomadura craniellae</name>
    <dbReference type="NCBI Taxonomy" id="2231787"/>
    <lineage>
        <taxon>Bacteria</taxon>
        <taxon>Bacillati</taxon>
        <taxon>Actinomycetota</taxon>
        <taxon>Actinomycetes</taxon>
        <taxon>Streptosporangiales</taxon>
        <taxon>Thermomonosporaceae</taxon>
        <taxon>Actinomadura</taxon>
    </lineage>
</organism>
<comment type="caution">
    <text evidence="7">The sequence shown here is derived from an EMBL/GenBank/DDBJ whole genome shotgun (WGS) entry which is preliminary data.</text>
</comment>
<dbReference type="PANTHER" id="PTHR23527:SF1">
    <property type="entry name" value="BLL3282 PROTEIN"/>
    <property type="match status" value="1"/>
</dbReference>
<reference evidence="7 8" key="1">
    <citation type="submission" date="2018-06" db="EMBL/GenBank/DDBJ databases">
        <title>Actinomadura craniellae sp. nov. isolated from marine sponge Craniella sp.</title>
        <authorList>
            <person name="Li L."/>
            <person name="Xu Q.H."/>
            <person name="Lin H.W."/>
            <person name="Lu Y.H."/>
        </authorList>
    </citation>
    <scope>NUCLEOTIDE SEQUENCE [LARGE SCALE GENOMIC DNA]</scope>
    <source>
        <strain evidence="7 8">LHW63021</strain>
    </source>
</reference>
<dbReference type="InterPro" id="IPR020846">
    <property type="entry name" value="MFS_dom"/>
</dbReference>
<dbReference type="InterPro" id="IPR011701">
    <property type="entry name" value="MFS"/>
</dbReference>
<keyword evidence="4 5" id="KW-0472">Membrane</keyword>
<dbReference type="SUPFAM" id="SSF103473">
    <property type="entry name" value="MFS general substrate transporter"/>
    <property type="match status" value="1"/>
</dbReference>
<dbReference type="Gene3D" id="1.20.1250.20">
    <property type="entry name" value="MFS general substrate transporter like domains"/>
    <property type="match status" value="2"/>
</dbReference>
<gene>
    <name evidence="7" type="ORF">DPM19_27980</name>
</gene>